<evidence type="ECO:0000313" key="2">
    <source>
        <dbReference type="Proteomes" id="UP000586722"/>
    </source>
</evidence>
<name>A0A7X5F0G0_9HYPH</name>
<dbReference type="AlphaFoldDB" id="A0A7X5F0G0"/>
<dbReference type="Proteomes" id="UP000586722">
    <property type="component" value="Unassembled WGS sequence"/>
</dbReference>
<reference evidence="2" key="1">
    <citation type="submission" date="2020-01" db="EMBL/GenBank/DDBJ databases">
        <authorList>
            <person name="Fang Y."/>
            <person name="Sun R."/>
            <person name="Nie L."/>
            <person name="He J."/>
            <person name="Hao L."/>
            <person name="Wang L."/>
            <person name="Su S."/>
            <person name="Lv E."/>
            <person name="Zhang Z."/>
            <person name="Xie R."/>
            <person name="Liu H."/>
        </authorList>
    </citation>
    <scope>NUCLEOTIDE SEQUENCE [LARGE SCALE GENOMIC DNA]</scope>
    <source>
        <strain evidence="2">XCT-53</strain>
    </source>
</reference>
<dbReference type="InterPro" id="IPR009872">
    <property type="entry name" value="DUF1427"/>
</dbReference>
<dbReference type="EMBL" id="JAABLQ010000001">
    <property type="protein sequence ID" value="NBN77495.1"/>
    <property type="molecule type" value="Genomic_DNA"/>
</dbReference>
<dbReference type="Pfam" id="PF07235">
    <property type="entry name" value="DUF1427"/>
    <property type="match status" value="1"/>
</dbReference>
<dbReference type="InterPro" id="IPR020017">
    <property type="entry name" value="XapX_domain"/>
</dbReference>
<dbReference type="RefSeq" id="WP_161675814.1">
    <property type="nucleotide sequence ID" value="NZ_JAABLP010000002.1"/>
</dbReference>
<dbReference type="NCBIfam" id="TIGR03510">
    <property type="entry name" value="XapX"/>
    <property type="match status" value="1"/>
</dbReference>
<accession>A0A7X5F0G0</accession>
<gene>
    <name evidence="1" type="ORF">GWI72_04355</name>
</gene>
<protein>
    <submittedName>
        <fullName evidence="1">DUF1427 family protein</fullName>
    </submittedName>
</protein>
<comment type="caution">
    <text evidence="1">The sequence shown here is derived from an EMBL/GenBank/DDBJ whole genome shotgun (WGS) entry which is preliminary data.</text>
</comment>
<organism evidence="1 2">
    <name type="scientific">Pannonibacter tanglangensis</name>
    <dbReference type="NCBI Taxonomy" id="2750084"/>
    <lineage>
        <taxon>Bacteria</taxon>
        <taxon>Pseudomonadati</taxon>
        <taxon>Pseudomonadota</taxon>
        <taxon>Alphaproteobacteria</taxon>
        <taxon>Hyphomicrobiales</taxon>
        <taxon>Stappiaceae</taxon>
        <taxon>Pannonibacter</taxon>
    </lineage>
</organism>
<sequence>MNAYLVTLGLGLVVGVIYGLSGVRSPAPPVIALIGLFGILAGEQAVSAGKRYLAGHAFTADWLRQHAAPHVMGHLPPQPDPHAAPEPKDRRA</sequence>
<evidence type="ECO:0000313" key="1">
    <source>
        <dbReference type="EMBL" id="NBN77495.1"/>
    </source>
</evidence>
<proteinExistence type="predicted"/>
<keyword evidence="2" id="KW-1185">Reference proteome</keyword>